<evidence type="ECO:0000313" key="4">
    <source>
        <dbReference type="Proteomes" id="UP000000851"/>
    </source>
</evidence>
<keyword evidence="2" id="KW-1133">Transmembrane helix</keyword>
<feature type="region of interest" description="Disordered" evidence="1">
    <location>
        <begin position="446"/>
        <end position="465"/>
    </location>
</feature>
<dbReference type="AlphaFoldDB" id="C7Q5N3"/>
<keyword evidence="2" id="KW-0472">Membrane</keyword>
<proteinExistence type="predicted"/>
<evidence type="ECO:0000256" key="2">
    <source>
        <dbReference type="SAM" id="Phobius"/>
    </source>
</evidence>
<gene>
    <name evidence="3" type="ordered locus">Caci_9031</name>
</gene>
<accession>C7Q5N3</accession>
<sequence length="507" mass="53102">MSPDMSVEDHGDGAVRGLLDSAFAGAEPPMRDLASGSIARGDAARRRNRRWAACGAVLSVLAVIGTFTAVTGATPARHRNPTPVTPATSSEPVYAPPSGPLGFGPGPASIDKMQDLKNRLPAALQPLLPAGIAFGQVGMHDDTVFINRMSGVLSGPSGSNLAAMWVGRAPAEDTAIRKFACQEGGTCETRIADGGTIYLDEHVYTAADQLRHIGVAVDALKPGTEKTVVSRSLSMLFVPADRTQYAFEFQIETAIAPIRYADRAPADVEPGIPWPPPVPEIPVSDPSGLLMSNDDLVAMLSRPGLHGLEYLLDYRTAIAPAAKAQVAAAGDRIAAAAGAALPPGVKAGIDSSETLPRLYLTGPTGTDQLNWTAFVLDAADRQREYGTCEAGDSCTRRTVPGGTLMINETYPNSDSATSSDTPLVDSYVFLPDDLSKPVLTMTLSSEPLSYRPGQPGQPVTATGAMPTLSRAPYAPLQVSRDQFLTAVENGQALTAITTTESLLAALQ</sequence>
<dbReference type="Proteomes" id="UP000000851">
    <property type="component" value="Chromosome"/>
</dbReference>
<feature type="region of interest" description="Disordered" evidence="1">
    <location>
        <begin position="73"/>
        <end position="110"/>
    </location>
</feature>
<dbReference type="EMBL" id="CP001700">
    <property type="protein sequence ID" value="ACU77844.1"/>
    <property type="molecule type" value="Genomic_DNA"/>
</dbReference>
<organism evidence="3 4">
    <name type="scientific">Catenulispora acidiphila (strain DSM 44928 / JCM 14897 / NBRC 102108 / NRRL B-24433 / ID139908)</name>
    <dbReference type="NCBI Taxonomy" id="479433"/>
    <lineage>
        <taxon>Bacteria</taxon>
        <taxon>Bacillati</taxon>
        <taxon>Actinomycetota</taxon>
        <taxon>Actinomycetes</taxon>
        <taxon>Catenulisporales</taxon>
        <taxon>Catenulisporaceae</taxon>
        <taxon>Catenulispora</taxon>
    </lineage>
</organism>
<dbReference type="HOGENOM" id="CLU_537147_0_0_11"/>
<keyword evidence="2" id="KW-0812">Transmembrane</keyword>
<keyword evidence="4" id="KW-1185">Reference proteome</keyword>
<evidence type="ECO:0000256" key="1">
    <source>
        <dbReference type="SAM" id="MobiDB-lite"/>
    </source>
</evidence>
<protein>
    <submittedName>
        <fullName evidence="3">Uncharacterized protein</fullName>
    </submittedName>
</protein>
<dbReference type="InParanoid" id="C7Q5N3"/>
<name>C7Q5N3_CATAD</name>
<dbReference type="STRING" id="479433.Caci_9031"/>
<evidence type="ECO:0000313" key="3">
    <source>
        <dbReference type="EMBL" id="ACU77844.1"/>
    </source>
</evidence>
<reference evidence="3 4" key="1">
    <citation type="journal article" date="2009" name="Stand. Genomic Sci.">
        <title>Complete genome sequence of Catenulispora acidiphila type strain (ID 139908).</title>
        <authorList>
            <person name="Copeland A."/>
            <person name="Lapidus A."/>
            <person name="Glavina Del Rio T."/>
            <person name="Nolan M."/>
            <person name="Lucas S."/>
            <person name="Chen F."/>
            <person name="Tice H."/>
            <person name="Cheng J.F."/>
            <person name="Bruce D."/>
            <person name="Goodwin L."/>
            <person name="Pitluck S."/>
            <person name="Mikhailova N."/>
            <person name="Pati A."/>
            <person name="Ivanova N."/>
            <person name="Mavromatis K."/>
            <person name="Chen A."/>
            <person name="Palaniappan K."/>
            <person name="Chain P."/>
            <person name="Land M."/>
            <person name="Hauser L."/>
            <person name="Chang Y.J."/>
            <person name="Jeffries C.D."/>
            <person name="Chertkov O."/>
            <person name="Brettin T."/>
            <person name="Detter J.C."/>
            <person name="Han C."/>
            <person name="Ali Z."/>
            <person name="Tindall B.J."/>
            <person name="Goker M."/>
            <person name="Bristow J."/>
            <person name="Eisen J.A."/>
            <person name="Markowitz V."/>
            <person name="Hugenholtz P."/>
            <person name="Kyrpides N.C."/>
            <person name="Klenk H.P."/>
        </authorList>
    </citation>
    <scope>NUCLEOTIDE SEQUENCE [LARGE SCALE GENOMIC DNA]</scope>
    <source>
        <strain evidence="4">DSM 44928 / JCM 14897 / NBRC 102108 / NRRL B-24433 / ID139908</strain>
    </source>
</reference>
<dbReference type="KEGG" id="cai:Caci_9031"/>
<feature type="transmembrane region" description="Helical" evidence="2">
    <location>
        <begin position="51"/>
        <end position="73"/>
    </location>
</feature>